<evidence type="ECO:0000313" key="7">
    <source>
        <dbReference type="Proteomes" id="UP000198883"/>
    </source>
</evidence>
<evidence type="ECO:0000256" key="1">
    <source>
        <dbReference type="ARBA" id="ARBA00022475"/>
    </source>
</evidence>
<comment type="similarity">
    <text evidence="4">Belongs to the HflD family.</text>
</comment>
<dbReference type="Pfam" id="PF04356">
    <property type="entry name" value="DUF489"/>
    <property type="match status" value="1"/>
</dbReference>
<evidence type="ECO:0000313" key="6">
    <source>
        <dbReference type="EMBL" id="SEM32694.1"/>
    </source>
</evidence>
<reference evidence="6" key="1">
    <citation type="submission" date="2016-10" db="EMBL/GenBank/DDBJ databases">
        <authorList>
            <person name="de Groot N.N."/>
        </authorList>
    </citation>
    <scope>NUCLEOTIDE SEQUENCE [LARGE SCALE GENOMIC DNA]</scope>
    <source>
        <strain evidence="6">DSM 24204</strain>
    </source>
</reference>
<evidence type="ECO:0000313" key="8">
    <source>
        <dbReference type="Proteomes" id="UP001224812"/>
    </source>
</evidence>
<dbReference type="STRING" id="97481.SAMN05444853_11266"/>
<dbReference type="Proteomes" id="UP001224812">
    <property type="component" value="Unassembled WGS sequence"/>
</dbReference>
<dbReference type="GeneID" id="83544074"/>
<dbReference type="GO" id="GO:0005737">
    <property type="term" value="C:cytoplasm"/>
    <property type="evidence" value="ECO:0007669"/>
    <property type="project" value="UniProtKB-SubCell"/>
</dbReference>
<dbReference type="NCBIfam" id="NF001246">
    <property type="entry name" value="PRK00218.1-2"/>
    <property type="match status" value="1"/>
</dbReference>
<evidence type="ECO:0000256" key="4">
    <source>
        <dbReference type="HAMAP-Rule" id="MF_00695"/>
    </source>
</evidence>
<reference evidence="7" key="2">
    <citation type="submission" date="2016-10" db="EMBL/GenBank/DDBJ databases">
        <authorList>
            <person name="Varghese N."/>
            <person name="Submissions S."/>
        </authorList>
    </citation>
    <scope>NUCLEOTIDE SEQUENCE [LARGE SCALE GENOMIC DNA]</scope>
    <source>
        <strain evidence="7">DSM 24204</strain>
    </source>
</reference>
<dbReference type="EMBL" id="JASAVS010000013">
    <property type="protein sequence ID" value="MDP8085598.1"/>
    <property type="molecule type" value="Genomic_DNA"/>
</dbReference>
<evidence type="ECO:0000256" key="2">
    <source>
        <dbReference type="ARBA" id="ARBA00022490"/>
    </source>
</evidence>
<protein>
    <recommendedName>
        <fullName evidence="4">High frequency lysogenization protein HflD homolog</fullName>
    </recommendedName>
</protein>
<dbReference type="Proteomes" id="UP000198883">
    <property type="component" value="Unassembled WGS sequence"/>
</dbReference>
<dbReference type="PANTHER" id="PTHR38100:SF1">
    <property type="entry name" value="HIGH FREQUENCY LYSOGENIZATION PROTEIN HFLD"/>
    <property type="match status" value="1"/>
</dbReference>
<dbReference type="OrthoDB" id="9788031at2"/>
<evidence type="ECO:0000313" key="5">
    <source>
        <dbReference type="EMBL" id="MDP8085598.1"/>
    </source>
</evidence>
<dbReference type="InterPro" id="IPR035932">
    <property type="entry name" value="HflD-like_sf"/>
</dbReference>
<name>A0A1H7XGF5_9PAST</name>
<dbReference type="PANTHER" id="PTHR38100">
    <property type="entry name" value="HIGH FREQUENCY LYSOGENIZATION PROTEIN HFLD"/>
    <property type="match status" value="1"/>
</dbReference>
<dbReference type="GO" id="GO:0005886">
    <property type="term" value="C:plasma membrane"/>
    <property type="evidence" value="ECO:0007669"/>
    <property type="project" value="UniProtKB-SubCell"/>
</dbReference>
<evidence type="ECO:0000256" key="3">
    <source>
        <dbReference type="ARBA" id="ARBA00023136"/>
    </source>
</evidence>
<accession>A0A1H7XGF5</accession>
<keyword evidence="2 4" id="KW-0963">Cytoplasm</keyword>
<keyword evidence="3 4" id="KW-0472">Membrane</keyword>
<dbReference type="AlphaFoldDB" id="A0A1H7XGF5"/>
<proteinExistence type="inferred from homology"/>
<dbReference type="Gene3D" id="1.10.3890.10">
    <property type="entry name" value="HflD-like"/>
    <property type="match status" value="1"/>
</dbReference>
<dbReference type="RefSeq" id="WP_090921841.1">
    <property type="nucleotide sequence ID" value="NZ_CP016180.1"/>
</dbReference>
<dbReference type="EMBL" id="FOBN01000012">
    <property type="protein sequence ID" value="SEM32694.1"/>
    <property type="molecule type" value="Genomic_DNA"/>
</dbReference>
<sequence length="211" mass="23343">MANYFDISVAVAGACQAGSLVQKFAHKGNSGEDNEILGYSLKSLFVSQPDSTLAVFDNDLSHLKLGIEAAMAQFGGGKGNLDTEVSRYWIGVFALSKKLLENPDAKTELVQRLQQVERQLLICENDILNEQIIANLASIYREVISPLGTQIQVTGSPQHLSRTDVQNRIRATLLAGVRAGVLWQQVGGKRWQFLFARKKVLTQMQSFYQTL</sequence>
<reference evidence="5 8" key="3">
    <citation type="journal article" date="2023" name="Front. Microbiol.">
        <title>Phylogeography and host specificity of Pasteurellaceae pathogenic to sea-farmed fish in the north-east Atlantic.</title>
        <authorList>
            <person name="Gulla S."/>
            <person name="Colquhoun D.J."/>
            <person name="Olsen A.B."/>
            <person name="Spilsberg B."/>
            <person name="Lagesen K."/>
            <person name="Aakesson C.P."/>
            <person name="Strom S."/>
            <person name="Manji F."/>
            <person name="Birkbeck T.H."/>
            <person name="Nilsen H.K."/>
        </authorList>
    </citation>
    <scope>NUCLEOTIDE SEQUENCE [LARGE SCALE GENOMIC DNA]</scope>
    <source>
        <strain evidence="5 8">VIO11850</strain>
    </source>
</reference>
<keyword evidence="8" id="KW-1185">Reference proteome</keyword>
<dbReference type="InterPro" id="IPR007451">
    <property type="entry name" value="HflD"/>
</dbReference>
<keyword evidence="1 4" id="KW-1003">Cell membrane</keyword>
<comment type="subcellular location">
    <subcellularLocation>
        <location evidence="4">Cytoplasm</location>
    </subcellularLocation>
    <subcellularLocation>
        <location evidence="4">Cell membrane</location>
        <topology evidence="4">Peripheral membrane protein</topology>
        <orientation evidence="4">Cytoplasmic side</orientation>
    </subcellularLocation>
</comment>
<organism evidence="6 7">
    <name type="scientific">Phocoenobacter skyensis</name>
    <dbReference type="NCBI Taxonomy" id="97481"/>
    <lineage>
        <taxon>Bacteria</taxon>
        <taxon>Pseudomonadati</taxon>
        <taxon>Pseudomonadota</taxon>
        <taxon>Gammaproteobacteria</taxon>
        <taxon>Pasteurellales</taxon>
        <taxon>Pasteurellaceae</taxon>
        <taxon>Phocoenobacter</taxon>
    </lineage>
</organism>
<dbReference type="HAMAP" id="MF_00695">
    <property type="entry name" value="HflD_protein"/>
    <property type="match status" value="1"/>
</dbReference>
<dbReference type="NCBIfam" id="NF001248">
    <property type="entry name" value="PRK00218.1-4"/>
    <property type="match status" value="1"/>
</dbReference>
<dbReference type="SUPFAM" id="SSF101322">
    <property type="entry name" value="YcfC-like"/>
    <property type="match status" value="1"/>
</dbReference>
<gene>
    <name evidence="4 5" type="primary">hflD</name>
    <name evidence="5" type="ORF">QJT92_06655</name>
    <name evidence="6" type="ORF">SAMN05444853_11266</name>
</gene>